<evidence type="ECO:0000313" key="1">
    <source>
        <dbReference type="EMBL" id="GAI55393.1"/>
    </source>
</evidence>
<proteinExistence type="predicted"/>
<gene>
    <name evidence="1" type="ORF">S06H3_58514</name>
</gene>
<sequence>PITHMAQISKELEKKDYSHIVKNQDPHTIELLRRKEGDLLFQHASSHKPSLTTAELSHIQTQAKKAVNSLTLQITQEIAHIQQREFSL</sequence>
<protein>
    <submittedName>
        <fullName evidence="1">Uncharacterized protein</fullName>
    </submittedName>
</protein>
<organism evidence="1">
    <name type="scientific">marine sediment metagenome</name>
    <dbReference type="NCBI Taxonomy" id="412755"/>
    <lineage>
        <taxon>unclassified sequences</taxon>
        <taxon>metagenomes</taxon>
        <taxon>ecological metagenomes</taxon>
    </lineage>
</organism>
<dbReference type="AlphaFoldDB" id="X1PHR4"/>
<feature type="non-terminal residue" evidence="1">
    <location>
        <position position="1"/>
    </location>
</feature>
<dbReference type="EMBL" id="BARV01037891">
    <property type="protein sequence ID" value="GAI55393.1"/>
    <property type="molecule type" value="Genomic_DNA"/>
</dbReference>
<accession>X1PHR4</accession>
<reference evidence="1" key="1">
    <citation type="journal article" date="2014" name="Front. Microbiol.">
        <title>High frequency of phylogenetically diverse reductive dehalogenase-homologous genes in deep subseafloor sedimentary metagenomes.</title>
        <authorList>
            <person name="Kawai M."/>
            <person name="Futagami T."/>
            <person name="Toyoda A."/>
            <person name="Takaki Y."/>
            <person name="Nishi S."/>
            <person name="Hori S."/>
            <person name="Arai W."/>
            <person name="Tsubouchi T."/>
            <person name="Morono Y."/>
            <person name="Uchiyama I."/>
            <person name="Ito T."/>
            <person name="Fujiyama A."/>
            <person name="Inagaki F."/>
            <person name="Takami H."/>
        </authorList>
    </citation>
    <scope>NUCLEOTIDE SEQUENCE</scope>
    <source>
        <strain evidence="1">Expedition CK06-06</strain>
    </source>
</reference>
<name>X1PHR4_9ZZZZ</name>
<comment type="caution">
    <text evidence="1">The sequence shown here is derived from an EMBL/GenBank/DDBJ whole genome shotgun (WGS) entry which is preliminary data.</text>
</comment>